<dbReference type="SUPFAM" id="SSF53448">
    <property type="entry name" value="Nucleotide-diphospho-sugar transferases"/>
    <property type="match status" value="3"/>
</dbReference>
<dbReference type="Pfam" id="PF13432">
    <property type="entry name" value="TPR_16"/>
    <property type="match status" value="2"/>
</dbReference>
<comment type="caution">
    <text evidence="5">The sequence shown here is derived from an EMBL/GenBank/DDBJ whole genome shotgun (WGS) entry which is preliminary data.</text>
</comment>
<dbReference type="Gene3D" id="3.40.50.2000">
    <property type="entry name" value="Glycogen Phosphorylase B"/>
    <property type="match status" value="2"/>
</dbReference>
<dbReference type="InterPro" id="IPR013216">
    <property type="entry name" value="Methyltransf_11"/>
</dbReference>
<dbReference type="SUPFAM" id="SSF53335">
    <property type="entry name" value="S-adenosyl-L-methionine-dependent methyltransferases"/>
    <property type="match status" value="1"/>
</dbReference>
<dbReference type="CDD" id="cd03825">
    <property type="entry name" value="GT4_WcaC-like"/>
    <property type="match status" value="1"/>
</dbReference>
<dbReference type="Pfam" id="PF00534">
    <property type="entry name" value="Glycos_transf_1"/>
    <property type="match status" value="1"/>
</dbReference>
<organism evidence="5 6">
    <name type="scientific">Syntrophorhabdus aromaticivorans</name>
    <dbReference type="NCBI Taxonomy" id="328301"/>
    <lineage>
        <taxon>Bacteria</taxon>
        <taxon>Pseudomonadati</taxon>
        <taxon>Thermodesulfobacteriota</taxon>
        <taxon>Syntrophorhabdia</taxon>
        <taxon>Syntrophorhabdales</taxon>
        <taxon>Syntrophorhabdaceae</taxon>
        <taxon>Syntrophorhabdus</taxon>
    </lineage>
</organism>
<gene>
    <name evidence="5" type="ORF">GXY80_09315</name>
</gene>
<feature type="domain" description="Glycosyl transferase family 1" evidence="2">
    <location>
        <begin position="729"/>
        <end position="895"/>
    </location>
</feature>
<dbReference type="CDD" id="cd04186">
    <property type="entry name" value="GT_2_like_c"/>
    <property type="match status" value="1"/>
</dbReference>
<dbReference type="GO" id="GO:0016757">
    <property type="term" value="F:glycosyltransferase activity"/>
    <property type="evidence" value="ECO:0007669"/>
    <property type="project" value="InterPro"/>
</dbReference>
<dbReference type="SMART" id="SM00028">
    <property type="entry name" value="TPR"/>
    <property type="match status" value="10"/>
</dbReference>
<dbReference type="InterPro" id="IPR001296">
    <property type="entry name" value="Glyco_trans_1"/>
</dbReference>
<name>A0A971M5A1_9BACT</name>
<dbReference type="CDD" id="cd02511">
    <property type="entry name" value="Beta4Glucosyltransferase"/>
    <property type="match status" value="1"/>
</dbReference>
<reference evidence="5" key="1">
    <citation type="journal article" date="2020" name="Biotechnol. Biofuels">
        <title>New insights from the biogas microbiome by comprehensive genome-resolved metagenomics of nearly 1600 species originating from multiple anaerobic digesters.</title>
        <authorList>
            <person name="Campanaro S."/>
            <person name="Treu L."/>
            <person name="Rodriguez-R L.M."/>
            <person name="Kovalovszki A."/>
            <person name="Ziels R.M."/>
            <person name="Maus I."/>
            <person name="Zhu X."/>
            <person name="Kougias P.G."/>
            <person name="Basile A."/>
            <person name="Luo G."/>
            <person name="Schluter A."/>
            <person name="Konstantinidis K.T."/>
            <person name="Angelidaki I."/>
        </authorList>
    </citation>
    <scope>NUCLEOTIDE SEQUENCE</scope>
    <source>
        <strain evidence="5">AS06rmzACSIP_7</strain>
    </source>
</reference>
<feature type="repeat" description="TPR" evidence="1">
    <location>
        <begin position="928"/>
        <end position="961"/>
    </location>
</feature>
<keyword evidence="1" id="KW-0802">TPR repeat</keyword>
<evidence type="ECO:0000313" key="6">
    <source>
        <dbReference type="Proteomes" id="UP000777265"/>
    </source>
</evidence>
<dbReference type="SUPFAM" id="SSF48452">
    <property type="entry name" value="TPR-like"/>
    <property type="match status" value="3"/>
</dbReference>
<dbReference type="SUPFAM" id="SSF53756">
    <property type="entry name" value="UDP-Glycosyltransferase/glycogen phosphorylase"/>
    <property type="match status" value="1"/>
</dbReference>
<evidence type="ECO:0000256" key="1">
    <source>
        <dbReference type="PROSITE-ProRule" id="PRU00339"/>
    </source>
</evidence>
<reference evidence="5" key="2">
    <citation type="submission" date="2020-01" db="EMBL/GenBank/DDBJ databases">
        <authorList>
            <person name="Campanaro S."/>
        </authorList>
    </citation>
    <scope>NUCLEOTIDE SEQUENCE</scope>
    <source>
        <strain evidence="5">AS06rmzACSIP_7</strain>
    </source>
</reference>
<evidence type="ECO:0000259" key="2">
    <source>
        <dbReference type="Pfam" id="PF00534"/>
    </source>
</evidence>
<feature type="domain" description="Methyltransferase type 11" evidence="4">
    <location>
        <begin position="257"/>
        <end position="306"/>
    </location>
</feature>
<feature type="domain" description="Glycosyltransferase 2-like" evidence="3">
    <location>
        <begin position="1457"/>
        <end position="1627"/>
    </location>
</feature>
<accession>A0A971M5A1</accession>
<dbReference type="Proteomes" id="UP000777265">
    <property type="component" value="Unassembled WGS sequence"/>
</dbReference>
<dbReference type="Gene3D" id="1.25.40.10">
    <property type="entry name" value="Tetratricopeptide repeat domain"/>
    <property type="match status" value="4"/>
</dbReference>
<dbReference type="Pfam" id="PF14559">
    <property type="entry name" value="TPR_19"/>
    <property type="match status" value="1"/>
</dbReference>
<dbReference type="InterPro" id="IPR029063">
    <property type="entry name" value="SAM-dependent_MTases_sf"/>
</dbReference>
<feature type="domain" description="Glycosyltransferase 2-like" evidence="3">
    <location>
        <begin position="1973"/>
        <end position="2096"/>
    </location>
</feature>
<dbReference type="Pfam" id="PF00535">
    <property type="entry name" value="Glycos_transf_2"/>
    <property type="match status" value="3"/>
</dbReference>
<dbReference type="Gene3D" id="3.40.50.150">
    <property type="entry name" value="Vaccinia Virus protein VP39"/>
    <property type="match status" value="1"/>
</dbReference>
<dbReference type="EMBL" id="JAAYEE010000156">
    <property type="protein sequence ID" value="NLW35662.1"/>
    <property type="molecule type" value="Genomic_DNA"/>
</dbReference>
<feature type="repeat" description="TPR" evidence="1">
    <location>
        <begin position="1031"/>
        <end position="1064"/>
    </location>
</feature>
<sequence>MYDPLFLPRLKSIIETATVTTSTTCGTFVGYCIIMNKPHFLKITDFKLNAASQEILARDTGDGKSKPKSEAILNLEAAFGELRDDITDKQKELVDRYWGTSSFKTSQEMQTILSIAEDMYNRGPQFFLSNKNILLDQTNDYVSAGKDEYALVTLNQAVKVFPDIPRLLCVKAMVLAKTGQKKEAVDIARGLLQANPSLLEASELVKELEREMDVCSQPDARPDASKHAKKYLNLGCGSHYHPAWTNVDFHATGDGVLACDLSKGIPFEENSFDVVYHSHLLEHFPKSSALPFMHECYRVLKDNGIIRIVVPDLEQIARSYIELLEKSLKADAESQSKYDWIMLELFDQMVRNVPGGEMLKYWKINPMPAESFVIERYGSEVLNVLEAIRKNDTNQDFTPATSNMDAEQVGEFRLSGEIHQWMYDRYSLPKLMEQAGFVDIRVCRANESGIPSFNSYCLDINPDGSIRKPDSLFIEAKKIRKKTASTDKKAMKIVHLCMQDFGGAGNAAYRLHQGLRSIGIDSTMVVLNKRSSDPSVKVLPVNYDKDIMLDCMAVDSFLSPAWNKEWSKWVADISKYPNRPDGLEMFSAAESDVRLELVREILEADIFNLHWTSGVVDIPRAPLAFRSKPVVWTLHDMNPFTGGCHYADTCEKYMSACGACPQLGSEDDNDVSHRAWNQKHTAYEKLNINIITPSKWLGKCASKSTLFSKFPVTVIPYGFPIDIYKPHSKEAVRKALNISEKAKVILFGADDISNKRKGFMYLLVALNNLEVKGGDDIILLTFGNVPRDIGIKSRYPMINLGFMNDQNQIAAAYSAADLFVLPSLEDNLPNTVVESMACGTPVLGFNIGGIPDMVEHKKTGYLVKPRDVKGLIEGITWISNLSSETRLNLSDQCRKKAEEFYALQIQANNYKKVYEKLMTKEQSLLEEAAKFNKKGEVLFSNGNSDEAMGFFKKAVEIHPGFATAYNNLGVVSLKHGTTGDALEYYEKAVFHDPLNITFIKNLADYHYVIRKDINKALQMYIKGLTIKPEDTEILTTLGAISIEAGDLESAKDFYGRVLKIDPQNKDALKIIDLLNNQSCVITPEQPDGTAADVASQPGEYLASAIVSAYNSERFIRGCLEDLEAQTIADRLEIVVVDSCSQQNEKAIIEEFQKKYSNIKYIRTEKRETVYAAWNRGIKAASGKYITNANTDDRHRFDAFEQMIKILENDPEISLVYADVIITEQENETFDRHTPCGYFTWLDWDRNMLLDQGCFMGPQPMWRRSVHDEYGYFDESMVTSGDYEFWLRISQTHNFHHIHSQLGLYLKSPESIEHRNRARQYEENNKILSLYREAAKKARIIKHGPTDQLIQLSKEKNIKDNQLVEQVICRLEQAVHIKLSQNYTDSKWTEQDEEILKTALKSKDYREAFLLLKKAVLSGDHHGYLQDFIDVSSIFILSSTSWWPQKYGKKSFISKLASIVILTSNRIDYTKKCVKSIRRHTPEPHEIIFVDNGSIDGTVKWLQGRIKENKNYRLIENKENVGVAKGRNQGINLSQGEFVLLLDNDVVVSEGWLSGMLECLSHAPAVGIVGPMTNNIGGPQQVFSDEYRSVNDLGSYAAEFRKHYRHRRVSSGRIVGFCMLFKRALANQIGLLDESFGTGNFEDDDFCLRAALAGYKNYIAGDVFIHHYGSRSFIGNTIDYNSPLSGNIKIFDEKWTGLDPNTPLGKKVAALNTIDKAEALSRKGKLDQAVAALIEGIGCAPDEKVLYCHLAEMLLENKLYKEALDAVDSLPPGAKEDLRFLDIVAYCKEGLGETCDYADRILEKDKAYATALNLKGIIAHKQGDDSAAEGFFLQAIESDPGYGEPYTNRGMLKWAINQKEEALDLLEKGFILSPAMTDNVTLYHSAITELGQFAGAEALARDAKTLHPENKRILFFLIDILIKQGKYDEAMDEIEKAMLSIGIDDGMLAAALEVRNKVGAKEIDGSRKNKGTLSLCMIVKNEEQHLARCLLSAKPAVDEMIMVDTGSTDRTKDIARAYGAKVFDFPWTNDFSAARNHSLSMAAGEWILVLDADEVISPLDYAALERIVKQKSAGPLAYAMVTRNYTNEVASKGWTANDRRYCREEAGTGWFPSLKVRLFPNDKRIRFQNPVHELVEASLERAGIEIKTSDIPVHHYGRFDKDKLIKKGKEYFLLGMRKLKEMEGDIQALKELAVQASELGEYEAGVELWKKVIELAPNNAEAFLNISYAYLKLEKYREALISSRRALGLEPALKEAALNYAGSELIAGDISKTISVLEALLQKDPDYPPAMALVAAAYYVSGQKESGLALFEKLRKMGFDCTEFLDEQYRGVISQGKLEQAVSLLEAAIKTGNTNKDTHRLFAECQSKQSSLPRQEPGGILV</sequence>
<dbReference type="Pfam" id="PF08241">
    <property type="entry name" value="Methyltransf_11"/>
    <property type="match status" value="1"/>
</dbReference>
<dbReference type="InterPro" id="IPR029044">
    <property type="entry name" value="Nucleotide-diphossugar_trans"/>
</dbReference>
<evidence type="ECO:0000259" key="4">
    <source>
        <dbReference type="Pfam" id="PF08241"/>
    </source>
</evidence>
<dbReference type="PANTHER" id="PTHR43685:SF2">
    <property type="entry name" value="GLYCOSYLTRANSFERASE 2-LIKE DOMAIN-CONTAINING PROTEIN"/>
    <property type="match status" value="1"/>
</dbReference>
<feature type="repeat" description="TPR" evidence="1">
    <location>
        <begin position="962"/>
        <end position="995"/>
    </location>
</feature>
<feature type="repeat" description="TPR" evidence="1">
    <location>
        <begin position="2219"/>
        <end position="2252"/>
    </location>
</feature>
<proteinExistence type="predicted"/>
<protein>
    <submittedName>
        <fullName evidence="5">Glycosyltransferase</fullName>
    </submittedName>
</protein>
<dbReference type="InterPro" id="IPR011990">
    <property type="entry name" value="TPR-like_helical_dom_sf"/>
</dbReference>
<dbReference type="GO" id="GO:0008757">
    <property type="term" value="F:S-adenosylmethionine-dependent methyltransferase activity"/>
    <property type="evidence" value="ECO:0007669"/>
    <property type="project" value="InterPro"/>
</dbReference>
<dbReference type="InterPro" id="IPR050834">
    <property type="entry name" value="Glycosyltransf_2"/>
</dbReference>
<dbReference type="CDD" id="cd02440">
    <property type="entry name" value="AdoMet_MTases"/>
    <property type="match status" value="1"/>
</dbReference>
<feature type="repeat" description="TPR" evidence="1">
    <location>
        <begin position="2185"/>
        <end position="2218"/>
    </location>
</feature>
<evidence type="ECO:0000259" key="3">
    <source>
        <dbReference type="Pfam" id="PF00535"/>
    </source>
</evidence>
<evidence type="ECO:0000313" key="5">
    <source>
        <dbReference type="EMBL" id="NLW35662.1"/>
    </source>
</evidence>
<dbReference type="InterPro" id="IPR001173">
    <property type="entry name" value="Glyco_trans_2-like"/>
</dbReference>
<dbReference type="InterPro" id="IPR019734">
    <property type="entry name" value="TPR_rpt"/>
</dbReference>
<dbReference type="Pfam" id="PF13181">
    <property type="entry name" value="TPR_8"/>
    <property type="match status" value="2"/>
</dbReference>
<dbReference type="Gene3D" id="3.90.550.10">
    <property type="entry name" value="Spore Coat Polysaccharide Biosynthesis Protein SpsA, Chain A"/>
    <property type="match status" value="3"/>
</dbReference>
<dbReference type="PANTHER" id="PTHR43685">
    <property type="entry name" value="GLYCOSYLTRANSFERASE"/>
    <property type="match status" value="1"/>
</dbReference>
<feature type="domain" description="Glycosyltransferase 2-like" evidence="3">
    <location>
        <begin position="1103"/>
        <end position="1225"/>
    </location>
</feature>
<dbReference type="PROSITE" id="PS50005">
    <property type="entry name" value="TPR"/>
    <property type="match status" value="5"/>
</dbReference>